<dbReference type="PANTHER" id="PTHR34693:SF3">
    <property type="match status" value="1"/>
</dbReference>
<reference evidence="2 3" key="1">
    <citation type="journal article" date="2014" name="Genome Biol. Evol.">
        <title>Comparative genomics and transcriptomics analyses reveal divergent lifestyle features of nematode endoparasitic fungus Hirsutella minnesotensis.</title>
        <authorList>
            <person name="Lai Y."/>
            <person name="Liu K."/>
            <person name="Zhang X."/>
            <person name="Zhang X."/>
            <person name="Li K."/>
            <person name="Wang N."/>
            <person name="Shu C."/>
            <person name="Wu Y."/>
            <person name="Wang C."/>
            <person name="Bushley K.E."/>
            <person name="Xiang M."/>
            <person name="Liu X."/>
        </authorList>
    </citation>
    <scope>NUCLEOTIDE SEQUENCE [LARGE SCALE GENOMIC DNA]</scope>
    <source>
        <strain evidence="2 3">3608</strain>
    </source>
</reference>
<dbReference type="InterPro" id="IPR053203">
    <property type="entry name" value="Cisplatin_resist-associated"/>
</dbReference>
<feature type="compositionally biased region" description="Basic and acidic residues" evidence="1">
    <location>
        <begin position="72"/>
        <end position="86"/>
    </location>
</feature>
<dbReference type="AlphaFoldDB" id="A0A0F8A677"/>
<gene>
    <name evidence="2" type="ORF">HIM_03935</name>
</gene>
<accession>A0A0F8A677</accession>
<evidence type="ECO:0000256" key="1">
    <source>
        <dbReference type="SAM" id="MobiDB-lite"/>
    </source>
</evidence>
<protein>
    <submittedName>
        <fullName evidence="2">Uncharacterized protein</fullName>
    </submittedName>
</protein>
<keyword evidence="3" id="KW-1185">Reference proteome</keyword>
<sequence>MSVETSHGRGGAGNFSAGDDTEYVDGEIVRVGDGDGAHSAGRGGAGNITDAGTTPTPQRKEYDLVPAAATRPSHDGRGDQEQDFHTGRGGAGNEHHHQEETSPAPQDEAHGGSSAPAKSSGKGMVSRLKKKILDRLKK</sequence>
<dbReference type="InterPro" id="IPR022024">
    <property type="entry name" value="DUF3602"/>
</dbReference>
<dbReference type="Pfam" id="PF12223">
    <property type="entry name" value="DUF3602"/>
    <property type="match status" value="1"/>
</dbReference>
<feature type="compositionally biased region" description="Basic and acidic residues" evidence="1">
    <location>
        <begin position="27"/>
        <end position="36"/>
    </location>
</feature>
<dbReference type="EMBL" id="KQ030510">
    <property type="protein sequence ID" value="KJZ76599.1"/>
    <property type="molecule type" value="Genomic_DNA"/>
</dbReference>
<name>A0A0F8A677_9HYPO</name>
<dbReference type="Proteomes" id="UP000054481">
    <property type="component" value="Unassembled WGS sequence"/>
</dbReference>
<proteinExistence type="predicted"/>
<feature type="region of interest" description="Disordered" evidence="1">
    <location>
        <begin position="1"/>
        <end position="138"/>
    </location>
</feature>
<feature type="compositionally biased region" description="Low complexity" evidence="1">
    <location>
        <begin position="111"/>
        <end position="123"/>
    </location>
</feature>
<dbReference type="OrthoDB" id="2537432at2759"/>
<organism evidence="2 3">
    <name type="scientific">Hirsutella minnesotensis 3608</name>
    <dbReference type="NCBI Taxonomy" id="1043627"/>
    <lineage>
        <taxon>Eukaryota</taxon>
        <taxon>Fungi</taxon>
        <taxon>Dikarya</taxon>
        <taxon>Ascomycota</taxon>
        <taxon>Pezizomycotina</taxon>
        <taxon>Sordariomycetes</taxon>
        <taxon>Hypocreomycetidae</taxon>
        <taxon>Hypocreales</taxon>
        <taxon>Ophiocordycipitaceae</taxon>
        <taxon>Hirsutella</taxon>
    </lineage>
</organism>
<dbReference type="PANTHER" id="PTHR34693">
    <property type="entry name" value="PROTEIN PAR32"/>
    <property type="match status" value="1"/>
</dbReference>
<evidence type="ECO:0000313" key="3">
    <source>
        <dbReference type="Proteomes" id="UP000054481"/>
    </source>
</evidence>
<evidence type="ECO:0000313" key="2">
    <source>
        <dbReference type="EMBL" id="KJZ76599.1"/>
    </source>
</evidence>